<evidence type="ECO:0000313" key="1">
    <source>
        <dbReference type="EMBL" id="GBO01320.1"/>
    </source>
</evidence>
<dbReference type="Proteomes" id="UP000499080">
    <property type="component" value="Unassembled WGS sequence"/>
</dbReference>
<organism evidence="2 3">
    <name type="scientific">Araneus ventricosus</name>
    <name type="common">Orbweaver spider</name>
    <name type="synonym">Epeira ventricosa</name>
    <dbReference type="NCBI Taxonomy" id="182803"/>
    <lineage>
        <taxon>Eukaryota</taxon>
        <taxon>Metazoa</taxon>
        <taxon>Ecdysozoa</taxon>
        <taxon>Arthropoda</taxon>
        <taxon>Chelicerata</taxon>
        <taxon>Arachnida</taxon>
        <taxon>Araneae</taxon>
        <taxon>Araneomorphae</taxon>
        <taxon>Entelegynae</taxon>
        <taxon>Araneoidea</taxon>
        <taxon>Araneidae</taxon>
        <taxon>Araneus</taxon>
    </lineage>
</organism>
<dbReference type="AlphaFoldDB" id="A0A4Y2TL92"/>
<evidence type="ECO:0000313" key="3">
    <source>
        <dbReference type="Proteomes" id="UP000499080"/>
    </source>
</evidence>
<accession>A0A4Y2TL92</accession>
<dbReference type="EMBL" id="BGPR01029548">
    <property type="protein sequence ID" value="GBO01379.1"/>
    <property type="molecule type" value="Genomic_DNA"/>
</dbReference>
<proteinExistence type="predicted"/>
<dbReference type="EMBL" id="BGPR01029515">
    <property type="protein sequence ID" value="GBO01320.1"/>
    <property type="molecule type" value="Genomic_DNA"/>
</dbReference>
<name>A0A4Y2TL92_ARAVE</name>
<protein>
    <submittedName>
        <fullName evidence="2">Uncharacterized protein</fullName>
    </submittedName>
</protein>
<evidence type="ECO:0000313" key="2">
    <source>
        <dbReference type="EMBL" id="GBO01379.1"/>
    </source>
</evidence>
<comment type="caution">
    <text evidence="2">The sequence shown here is derived from an EMBL/GenBank/DDBJ whole genome shotgun (WGS) entry which is preliminary data.</text>
</comment>
<gene>
    <name evidence="1" type="ORF">AVEN_242944_1</name>
    <name evidence="2" type="ORF">AVEN_67855_1</name>
</gene>
<keyword evidence="3" id="KW-1185">Reference proteome</keyword>
<sequence>MIVGSEEMDVGKTCRDQRGFRSFVGKNDVVISCHHLELPNGITGECFKLVTVWRMGSSSFEKKVEVYGGSGSLRVVQNSVHATCGIIKIS</sequence>
<reference evidence="2 3" key="1">
    <citation type="journal article" date="2019" name="Sci. Rep.">
        <title>Orb-weaving spider Araneus ventricosus genome elucidates the spidroin gene catalogue.</title>
        <authorList>
            <person name="Kono N."/>
            <person name="Nakamura H."/>
            <person name="Ohtoshi R."/>
            <person name="Moran D.A.P."/>
            <person name="Shinohara A."/>
            <person name="Yoshida Y."/>
            <person name="Fujiwara M."/>
            <person name="Mori M."/>
            <person name="Tomita M."/>
            <person name="Arakawa K."/>
        </authorList>
    </citation>
    <scope>NUCLEOTIDE SEQUENCE [LARGE SCALE GENOMIC DNA]</scope>
</reference>